<evidence type="ECO:0000256" key="2">
    <source>
        <dbReference type="SAM" id="MobiDB-lite"/>
    </source>
</evidence>
<dbReference type="Pfam" id="PF14223">
    <property type="entry name" value="Retrotran_gag_2"/>
    <property type="match status" value="1"/>
</dbReference>
<dbReference type="Proteomes" id="UP001443914">
    <property type="component" value="Unassembled WGS sequence"/>
</dbReference>
<organism evidence="4 5">
    <name type="scientific">Saponaria officinalis</name>
    <name type="common">Common soapwort</name>
    <name type="synonym">Lychnis saponaria</name>
    <dbReference type="NCBI Taxonomy" id="3572"/>
    <lineage>
        <taxon>Eukaryota</taxon>
        <taxon>Viridiplantae</taxon>
        <taxon>Streptophyta</taxon>
        <taxon>Embryophyta</taxon>
        <taxon>Tracheophyta</taxon>
        <taxon>Spermatophyta</taxon>
        <taxon>Magnoliopsida</taxon>
        <taxon>eudicotyledons</taxon>
        <taxon>Gunneridae</taxon>
        <taxon>Pentapetalae</taxon>
        <taxon>Caryophyllales</taxon>
        <taxon>Caryophyllaceae</taxon>
        <taxon>Caryophylleae</taxon>
        <taxon>Saponaria</taxon>
    </lineage>
</organism>
<dbReference type="PROSITE" id="PS50158">
    <property type="entry name" value="ZF_CCHC"/>
    <property type="match status" value="1"/>
</dbReference>
<dbReference type="PANTHER" id="PTHR35317">
    <property type="entry name" value="OS04G0629600 PROTEIN"/>
    <property type="match status" value="1"/>
</dbReference>
<dbReference type="Gene3D" id="4.10.60.10">
    <property type="entry name" value="Zinc finger, CCHC-type"/>
    <property type="match status" value="1"/>
</dbReference>
<feature type="region of interest" description="Disordered" evidence="2">
    <location>
        <begin position="78"/>
        <end position="121"/>
    </location>
</feature>
<dbReference type="SMART" id="SM00343">
    <property type="entry name" value="ZnF_C2HC"/>
    <property type="match status" value="2"/>
</dbReference>
<keyword evidence="1" id="KW-0863">Zinc-finger</keyword>
<dbReference type="GO" id="GO:0008270">
    <property type="term" value="F:zinc ion binding"/>
    <property type="evidence" value="ECO:0007669"/>
    <property type="project" value="UniProtKB-KW"/>
</dbReference>
<evidence type="ECO:0000313" key="5">
    <source>
        <dbReference type="Proteomes" id="UP001443914"/>
    </source>
</evidence>
<protein>
    <recommendedName>
        <fullName evidence="3">CCHC-type domain-containing protein</fullName>
    </recommendedName>
</protein>
<keyword evidence="5" id="KW-1185">Reference proteome</keyword>
<keyword evidence="1" id="KW-0862">Zinc</keyword>
<feature type="domain" description="CCHC-type" evidence="3">
    <location>
        <begin position="147"/>
        <end position="162"/>
    </location>
</feature>
<proteinExistence type="predicted"/>
<dbReference type="InterPro" id="IPR001878">
    <property type="entry name" value="Znf_CCHC"/>
</dbReference>
<evidence type="ECO:0000259" key="3">
    <source>
        <dbReference type="PROSITE" id="PS50158"/>
    </source>
</evidence>
<keyword evidence="1" id="KW-0479">Metal-binding</keyword>
<dbReference type="InterPro" id="IPR054722">
    <property type="entry name" value="PolX-like_BBD"/>
</dbReference>
<reference evidence="4" key="1">
    <citation type="submission" date="2024-03" db="EMBL/GenBank/DDBJ databases">
        <title>WGS assembly of Saponaria officinalis var. Norfolk2.</title>
        <authorList>
            <person name="Jenkins J."/>
            <person name="Shu S."/>
            <person name="Grimwood J."/>
            <person name="Barry K."/>
            <person name="Goodstein D."/>
            <person name="Schmutz J."/>
            <person name="Leebens-Mack J."/>
            <person name="Osbourn A."/>
        </authorList>
    </citation>
    <scope>NUCLEOTIDE SEQUENCE [LARGE SCALE GENOMIC DNA]</scope>
    <source>
        <strain evidence="4">JIC</strain>
    </source>
</reference>
<feature type="compositionally biased region" description="Basic and acidic residues" evidence="2">
    <location>
        <begin position="95"/>
        <end position="111"/>
    </location>
</feature>
<dbReference type="Pfam" id="PF22936">
    <property type="entry name" value="Pol_BBD"/>
    <property type="match status" value="1"/>
</dbReference>
<accession>A0AAW1M6S5</accession>
<gene>
    <name evidence="4" type="ORF">RND81_03G226700</name>
</gene>
<dbReference type="GO" id="GO:0003676">
    <property type="term" value="F:nucleic acid binding"/>
    <property type="evidence" value="ECO:0007669"/>
    <property type="project" value="InterPro"/>
</dbReference>
<comment type="caution">
    <text evidence="4">The sequence shown here is derived from an EMBL/GenBank/DDBJ whole genome shotgun (WGS) entry which is preliminary data.</text>
</comment>
<sequence length="264" mass="30125">MGENEDIKIYTSRVLEIVNQMKICGEDISDTRIVQKILATSTKKFDMIVTVIEESRDLSKLTVTELVGSLLAHDQKFKNQESSSDDGFQSMHKSKQSDSKRWKNKSDDGGRYNKQMSQSKGKFPPCGICGKNNHEEKNCYFKGKPQCRYCKKFGHIEKDCRQKQTESKVQAHYSSCANNEHIFYVGQATTSTNESRWLIDSGCTNHMTNDSSIFCKLDTSVQTPVRLGNGEVVTSKGVQSLFQPRKVQNTLKMYFLLRILLKIY</sequence>
<evidence type="ECO:0000313" key="4">
    <source>
        <dbReference type="EMBL" id="KAK9743250.1"/>
    </source>
</evidence>
<dbReference type="EMBL" id="JBDFQZ010000003">
    <property type="protein sequence ID" value="KAK9743250.1"/>
    <property type="molecule type" value="Genomic_DNA"/>
</dbReference>
<evidence type="ECO:0000256" key="1">
    <source>
        <dbReference type="PROSITE-ProRule" id="PRU00047"/>
    </source>
</evidence>
<dbReference type="PANTHER" id="PTHR35317:SF35">
    <property type="entry name" value="DUF4219 DOMAIN-CONTAINING PROTEIN"/>
    <property type="match status" value="1"/>
</dbReference>
<dbReference type="AlphaFoldDB" id="A0AAW1M6S5"/>
<name>A0AAW1M6S5_SAPOF</name>
<dbReference type="SUPFAM" id="SSF57756">
    <property type="entry name" value="Retrovirus zinc finger-like domains"/>
    <property type="match status" value="1"/>
</dbReference>
<dbReference type="InterPro" id="IPR036875">
    <property type="entry name" value="Znf_CCHC_sf"/>
</dbReference>